<dbReference type="Pfam" id="PF00480">
    <property type="entry name" value="ROK"/>
    <property type="match status" value="1"/>
</dbReference>
<dbReference type="InterPro" id="IPR000600">
    <property type="entry name" value="ROK"/>
</dbReference>
<feature type="region of interest" description="Disordered" evidence="2">
    <location>
        <begin position="329"/>
        <end position="349"/>
    </location>
</feature>
<dbReference type="EMBL" id="FOAZ01000017">
    <property type="protein sequence ID" value="SEM05347.1"/>
    <property type="molecule type" value="Genomic_DNA"/>
</dbReference>
<evidence type="ECO:0000256" key="1">
    <source>
        <dbReference type="ARBA" id="ARBA00006479"/>
    </source>
</evidence>
<dbReference type="SUPFAM" id="SSF53067">
    <property type="entry name" value="Actin-like ATPase domain"/>
    <property type="match status" value="1"/>
</dbReference>
<protein>
    <submittedName>
        <fullName evidence="3">Glucokinase</fullName>
    </submittedName>
</protein>
<evidence type="ECO:0000313" key="4">
    <source>
        <dbReference type="Proteomes" id="UP000183015"/>
    </source>
</evidence>
<dbReference type="eggNOG" id="COG1940">
    <property type="taxonomic scope" value="Bacteria"/>
</dbReference>
<dbReference type="PANTHER" id="PTHR18964">
    <property type="entry name" value="ROK (REPRESSOR, ORF, KINASE) FAMILY"/>
    <property type="match status" value="1"/>
</dbReference>
<organism evidence="3 4">
    <name type="scientific">Streptacidiphilus jiangxiensis</name>
    <dbReference type="NCBI Taxonomy" id="235985"/>
    <lineage>
        <taxon>Bacteria</taxon>
        <taxon>Bacillati</taxon>
        <taxon>Actinomycetota</taxon>
        <taxon>Actinomycetes</taxon>
        <taxon>Kitasatosporales</taxon>
        <taxon>Streptomycetaceae</taxon>
        <taxon>Streptacidiphilus</taxon>
    </lineage>
</organism>
<dbReference type="STRING" id="235985.SAMN05414137_117151"/>
<reference evidence="4" key="1">
    <citation type="submission" date="2016-10" db="EMBL/GenBank/DDBJ databases">
        <authorList>
            <person name="Varghese N."/>
        </authorList>
    </citation>
    <scope>NUCLEOTIDE SEQUENCE [LARGE SCALE GENOMIC DNA]</scope>
    <source>
        <strain evidence="4">DSM 45096 / BCRC 16803 / CGMCC 4.1857 / CIP 109030 / JCM 12277 / KCTC 19219 / NBRC 100920 / 33214</strain>
    </source>
</reference>
<name>A0A1H7V9B9_STRJI</name>
<dbReference type="GO" id="GO:0016301">
    <property type="term" value="F:kinase activity"/>
    <property type="evidence" value="ECO:0007669"/>
    <property type="project" value="UniProtKB-KW"/>
</dbReference>
<dbReference type="RefSeq" id="WP_063773182.1">
    <property type="nucleotide sequence ID" value="NZ_BBPN01000004.1"/>
</dbReference>
<keyword evidence="3" id="KW-0808">Transferase</keyword>
<dbReference type="AlphaFoldDB" id="A0A1H7V9B9"/>
<accession>A0A1H7V9B9</accession>
<evidence type="ECO:0000256" key="2">
    <source>
        <dbReference type="SAM" id="MobiDB-lite"/>
    </source>
</evidence>
<sequence>MMHSSEGAVLALDAGGSRIRAAVLAPDATVLHRASADTGIERGPDAVVETVLDLAAGLAAVHRPVAAGIAVPGIIDQASGICTFAANLGWREVPIRQWAAEELGVPVTLGHDVRAAAWAEARLGAGRGCRSFLFVQMGAGIAAALVLDGRVLVGGHGSAGELGHLIVRPRGRLCACGRRGCLETVASDAALAGAYSRATGEQVGAEEVWRRAQAGDDVAEWLWDRTVPALADGLAAAVTLFDPRRIVVGGGVAQVGRPYVEPLRAALEKRLGFQTTPEIVPAGLGRDAGCIGAGLLALDQLHHLGARGSVDERLRRGARTTTDVRMALRSEDRPRAGGLSRPRGGAAIR</sequence>
<keyword evidence="4" id="KW-1185">Reference proteome</keyword>
<dbReference type="PANTHER" id="PTHR18964:SF149">
    <property type="entry name" value="BIFUNCTIONAL UDP-N-ACETYLGLUCOSAMINE 2-EPIMERASE_N-ACETYLMANNOSAMINE KINASE"/>
    <property type="match status" value="1"/>
</dbReference>
<keyword evidence="3" id="KW-0418">Kinase</keyword>
<proteinExistence type="inferred from homology"/>
<evidence type="ECO:0000313" key="3">
    <source>
        <dbReference type="EMBL" id="SEM05347.1"/>
    </source>
</evidence>
<gene>
    <name evidence="3" type="ORF">SAMN05414137_117151</name>
</gene>
<dbReference type="InterPro" id="IPR043129">
    <property type="entry name" value="ATPase_NBD"/>
</dbReference>
<dbReference type="Proteomes" id="UP000183015">
    <property type="component" value="Unassembled WGS sequence"/>
</dbReference>
<comment type="similarity">
    <text evidence="1">Belongs to the ROK (NagC/XylR) family.</text>
</comment>
<dbReference type="Gene3D" id="3.30.420.40">
    <property type="match status" value="2"/>
</dbReference>